<reference evidence="3" key="1">
    <citation type="journal article" date="2018" name="Nat. Microbiol.">
        <title>Leveraging single-cell genomics to expand the fungal tree of life.</title>
        <authorList>
            <person name="Ahrendt S.R."/>
            <person name="Quandt C.A."/>
            <person name="Ciobanu D."/>
            <person name="Clum A."/>
            <person name="Salamov A."/>
            <person name="Andreopoulos B."/>
            <person name="Cheng J.F."/>
            <person name="Woyke T."/>
            <person name="Pelin A."/>
            <person name="Henrissat B."/>
            <person name="Reynolds N.K."/>
            <person name="Benny G.L."/>
            <person name="Smith M.E."/>
            <person name="James T.Y."/>
            <person name="Grigoriev I.V."/>
        </authorList>
    </citation>
    <scope>NUCLEOTIDE SEQUENCE [LARGE SCALE GENOMIC DNA]</scope>
</reference>
<evidence type="ECO:0000313" key="3">
    <source>
        <dbReference type="Proteomes" id="UP000269721"/>
    </source>
</evidence>
<feature type="compositionally biased region" description="Polar residues" evidence="1">
    <location>
        <begin position="29"/>
        <end position="38"/>
    </location>
</feature>
<evidence type="ECO:0000256" key="1">
    <source>
        <dbReference type="SAM" id="MobiDB-lite"/>
    </source>
</evidence>
<feature type="compositionally biased region" description="Polar residues" evidence="1">
    <location>
        <begin position="1"/>
        <end position="20"/>
    </location>
</feature>
<name>A0A4P9W4K3_9FUNG</name>
<accession>A0A4P9W4K3</accession>
<sequence length="172" mass="17509">MAAIAPTTSPQLGVSGSTQETRPHCPLTPGSSPSNAPTAATPQPCVSVCVASNTLPINSSIPVSFWLGGLNPATEPLSSLALSIYPGPPPQQTLENPCTLPDPPLLTLYPLNIPSASSVFDVLIPLSPAINNASVAGQAVFLTLHPVNASGVLNPVCFVGSVNLIIGEWKVG</sequence>
<evidence type="ECO:0000313" key="2">
    <source>
        <dbReference type="EMBL" id="RKO86213.1"/>
    </source>
</evidence>
<protein>
    <submittedName>
        <fullName evidence="2">Uncharacterized protein</fullName>
    </submittedName>
</protein>
<feature type="region of interest" description="Disordered" evidence="1">
    <location>
        <begin position="1"/>
        <end position="38"/>
    </location>
</feature>
<dbReference type="AlphaFoldDB" id="A0A4P9W4K3"/>
<organism evidence="2 3">
    <name type="scientific">Blyttiomyces helicus</name>
    <dbReference type="NCBI Taxonomy" id="388810"/>
    <lineage>
        <taxon>Eukaryota</taxon>
        <taxon>Fungi</taxon>
        <taxon>Fungi incertae sedis</taxon>
        <taxon>Chytridiomycota</taxon>
        <taxon>Chytridiomycota incertae sedis</taxon>
        <taxon>Chytridiomycetes</taxon>
        <taxon>Chytridiomycetes incertae sedis</taxon>
        <taxon>Blyttiomyces</taxon>
    </lineage>
</organism>
<proteinExistence type="predicted"/>
<keyword evidence="3" id="KW-1185">Reference proteome</keyword>
<gene>
    <name evidence="2" type="ORF">BDK51DRAFT_47146</name>
</gene>
<dbReference type="EMBL" id="KZ998388">
    <property type="protein sequence ID" value="RKO86213.1"/>
    <property type="molecule type" value="Genomic_DNA"/>
</dbReference>
<dbReference type="Proteomes" id="UP000269721">
    <property type="component" value="Unassembled WGS sequence"/>
</dbReference>